<gene>
    <name evidence="2" type="ordered locus">At5g12450</name>
    <name evidence="3" type="ORF">C24_LOCUS21935</name>
</gene>
<evidence type="ECO:0000259" key="1">
    <source>
        <dbReference type="SMART" id="SM00579"/>
    </source>
</evidence>
<reference evidence="3 4" key="1">
    <citation type="submission" date="2019-12" db="EMBL/GenBank/DDBJ databases">
        <authorList>
            <person name="Jiao W.-B."/>
            <person name="Schneeberger K."/>
        </authorList>
    </citation>
    <scope>NUCLEOTIDE SEQUENCE [LARGE SCALE GENOMIC DNA]</scope>
    <source>
        <strain evidence="4">cv. C24</strain>
    </source>
</reference>
<dbReference type="SMART" id="SM00579">
    <property type="entry name" value="FBD"/>
    <property type="match status" value="1"/>
</dbReference>
<accession>A0A5S9Y3Z3</accession>
<dbReference type="OrthoDB" id="1104010at2759"/>
<feature type="domain" description="FBD" evidence="1">
    <location>
        <begin position="2"/>
        <end position="63"/>
    </location>
</feature>
<dbReference type="EMBL" id="CACSHJ010000096">
    <property type="protein sequence ID" value="CAA0402219.1"/>
    <property type="molecule type" value="Genomic_DNA"/>
</dbReference>
<evidence type="ECO:0000313" key="3">
    <source>
        <dbReference type="EMBL" id="CAA0402219.1"/>
    </source>
</evidence>
<dbReference type="Proteomes" id="UP000434276">
    <property type="component" value="Unassembled WGS sequence"/>
</dbReference>
<dbReference type="RefSeq" id="NP_568278.1">
    <property type="nucleotide sequence ID" value="NM_121283.2"/>
</dbReference>
<evidence type="ECO:0000313" key="2">
    <source>
        <dbReference type="Araport" id="AT5G12450"/>
    </source>
</evidence>
<name>A0A5S9Y3Z3_ARATH</name>
<dbReference type="Araport" id="AT5G12450"/>
<dbReference type="GeneID" id="831120"/>
<evidence type="ECO:0000313" key="4">
    <source>
        <dbReference type="Proteomes" id="UP000434276"/>
    </source>
</evidence>
<proteinExistence type="predicted"/>
<organism evidence="3 4">
    <name type="scientific">Arabidopsis thaliana</name>
    <name type="common">Mouse-ear cress</name>
    <dbReference type="NCBI Taxonomy" id="3702"/>
    <lineage>
        <taxon>Eukaryota</taxon>
        <taxon>Viridiplantae</taxon>
        <taxon>Streptophyta</taxon>
        <taxon>Embryophyta</taxon>
        <taxon>Tracheophyta</taxon>
        <taxon>Spermatophyta</taxon>
        <taxon>Magnoliopsida</taxon>
        <taxon>eudicotyledons</taxon>
        <taxon>Gunneridae</taxon>
        <taxon>Pentapetalae</taxon>
        <taxon>rosids</taxon>
        <taxon>malvids</taxon>
        <taxon>Brassicales</taxon>
        <taxon>Brassicaceae</taxon>
        <taxon>Camelineae</taxon>
        <taxon>Arabidopsis</taxon>
    </lineage>
</organism>
<dbReference type="ExpressionAtlas" id="A0A5S9Y3Z3">
    <property type="expression patterns" value="baseline and differential"/>
</dbReference>
<dbReference type="InterPro" id="IPR006566">
    <property type="entry name" value="FBD"/>
</dbReference>
<dbReference type="AlphaFoldDB" id="A0A5S9Y3Z3"/>
<dbReference type="KEGG" id="ath:AT5G12450"/>
<sequence>MQEISECGGSFQELDQMRHFLGMLECLETVKVGVVDADNNSKLLRANLLSLPKLSSECNIQFI</sequence>
<protein>
    <recommendedName>
        <fullName evidence="1">FBD domain-containing protein</fullName>
    </recommendedName>
</protein>